<comment type="caution">
    <text evidence="11">The sequence shown here is derived from an EMBL/GenBank/DDBJ whole genome shotgun (WGS) entry which is preliminary data.</text>
</comment>
<evidence type="ECO:0000256" key="9">
    <source>
        <dbReference type="SAM" id="SignalP"/>
    </source>
</evidence>
<feature type="chain" id="PRO_5009172331" evidence="9">
    <location>
        <begin position="26"/>
        <end position="454"/>
    </location>
</feature>
<dbReference type="InterPro" id="IPR017270">
    <property type="entry name" value="MotA/TolQ/ExbB-rel"/>
</dbReference>
<evidence type="ECO:0000259" key="10">
    <source>
        <dbReference type="Pfam" id="PF01618"/>
    </source>
</evidence>
<dbReference type="InterPro" id="IPR002898">
    <property type="entry name" value="MotA_ExbB_proton_chnl"/>
</dbReference>
<feature type="transmembrane region" description="Helical" evidence="8">
    <location>
        <begin position="393"/>
        <end position="414"/>
    </location>
</feature>
<dbReference type="Proteomes" id="UP000095039">
    <property type="component" value="Unassembled WGS sequence"/>
</dbReference>
<evidence type="ECO:0000256" key="1">
    <source>
        <dbReference type="ARBA" id="ARBA00004651"/>
    </source>
</evidence>
<keyword evidence="11" id="KW-0966">Cell projection</keyword>
<keyword evidence="7" id="KW-0175">Coiled coil</keyword>
<evidence type="ECO:0000256" key="6">
    <source>
        <dbReference type="RuleBase" id="RU004057"/>
    </source>
</evidence>
<keyword evidence="5 8" id="KW-0472">Membrane</keyword>
<name>A0A1E5C3L7_9GAMM</name>
<feature type="transmembrane region" description="Helical" evidence="8">
    <location>
        <begin position="355"/>
        <end position="373"/>
    </location>
</feature>
<keyword evidence="6" id="KW-0653">Protein transport</keyword>
<evidence type="ECO:0000256" key="5">
    <source>
        <dbReference type="ARBA" id="ARBA00023136"/>
    </source>
</evidence>
<feature type="signal peptide" evidence="9">
    <location>
        <begin position="1"/>
        <end position="25"/>
    </location>
</feature>
<keyword evidence="2" id="KW-1003">Cell membrane</keyword>
<dbReference type="GO" id="GO:0017038">
    <property type="term" value="P:protein import"/>
    <property type="evidence" value="ECO:0007669"/>
    <property type="project" value="TreeGrafter"/>
</dbReference>
<organism evidence="11 12">
    <name type="scientific">Enterovibrio norvegicus FF-454</name>
    <dbReference type="NCBI Taxonomy" id="1185651"/>
    <lineage>
        <taxon>Bacteria</taxon>
        <taxon>Pseudomonadati</taxon>
        <taxon>Pseudomonadota</taxon>
        <taxon>Gammaproteobacteria</taxon>
        <taxon>Vibrionales</taxon>
        <taxon>Vibrionaceae</taxon>
        <taxon>Enterovibrio</taxon>
    </lineage>
</organism>
<feature type="domain" description="MotA/TolQ/ExbB proton channel" evidence="10">
    <location>
        <begin position="311"/>
        <end position="428"/>
    </location>
</feature>
<evidence type="ECO:0000313" key="11">
    <source>
        <dbReference type="EMBL" id="OEE60084.1"/>
    </source>
</evidence>
<dbReference type="PIRSF" id="PIRSF037714">
    <property type="entry name" value="TolR"/>
    <property type="match status" value="1"/>
</dbReference>
<evidence type="ECO:0000256" key="4">
    <source>
        <dbReference type="ARBA" id="ARBA00022989"/>
    </source>
</evidence>
<keyword evidence="12" id="KW-1185">Reference proteome</keyword>
<evidence type="ECO:0000256" key="3">
    <source>
        <dbReference type="ARBA" id="ARBA00022692"/>
    </source>
</evidence>
<keyword evidence="3 8" id="KW-0812">Transmembrane</keyword>
<dbReference type="RefSeq" id="WP_016962435.1">
    <property type="nucleotide sequence ID" value="NZ_AJWN02000070.1"/>
</dbReference>
<dbReference type="AlphaFoldDB" id="A0A1E5C3L7"/>
<keyword evidence="4 8" id="KW-1133">Transmembrane helix</keyword>
<dbReference type="InterPro" id="IPR050790">
    <property type="entry name" value="ExbB/TolQ_transport"/>
</dbReference>
<dbReference type="PANTHER" id="PTHR30625">
    <property type="entry name" value="PROTEIN TOLQ"/>
    <property type="match status" value="1"/>
</dbReference>
<comment type="subcellular location">
    <subcellularLocation>
        <location evidence="1">Cell membrane</location>
        <topology evidence="1">Multi-pass membrane protein</topology>
    </subcellularLocation>
    <subcellularLocation>
        <location evidence="6">Membrane</location>
        <topology evidence="6">Multi-pass membrane protein</topology>
    </subcellularLocation>
</comment>
<feature type="coiled-coil region" evidence="7">
    <location>
        <begin position="53"/>
        <end position="80"/>
    </location>
</feature>
<keyword evidence="6" id="KW-0813">Transport</keyword>
<keyword evidence="11" id="KW-0282">Flagellum</keyword>
<dbReference type="EMBL" id="AJWN02000070">
    <property type="protein sequence ID" value="OEE60084.1"/>
    <property type="molecule type" value="Genomic_DNA"/>
</dbReference>
<dbReference type="PANTHER" id="PTHR30625:SF11">
    <property type="entry name" value="MOTA_TOLQ_EXBB PROTON CHANNEL DOMAIN-CONTAINING PROTEIN"/>
    <property type="match status" value="1"/>
</dbReference>
<dbReference type="GO" id="GO:0005886">
    <property type="term" value="C:plasma membrane"/>
    <property type="evidence" value="ECO:0007669"/>
    <property type="project" value="UniProtKB-SubCell"/>
</dbReference>
<keyword evidence="9" id="KW-0732">Signal</keyword>
<protein>
    <submittedName>
        <fullName evidence="11">Flagellar motor protein MotA</fullName>
    </submittedName>
</protein>
<proteinExistence type="inferred from homology"/>
<feature type="transmembrane region" description="Helical" evidence="8">
    <location>
        <begin position="272"/>
        <end position="292"/>
    </location>
</feature>
<accession>A0A1E5C3L7</accession>
<gene>
    <name evidence="11" type="ORF">A1OK_12285</name>
</gene>
<evidence type="ECO:0000256" key="7">
    <source>
        <dbReference type="SAM" id="Coils"/>
    </source>
</evidence>
<comment type="similarity">
    <text evidence="6">Belongs to the exbB/tolQ family.</text>
</comment>
<evidence type="ECO:0000313" key="12">
    <source>
        <dbReference type="Proteomes" id="UP000095039"/>
    </source>
</evidence>
<evidence type="ECO:0000256" key="2">
    <source>
        <dbReference type="ARBA" id="ARBA00022475"/>
    </source>
</evidence>
<reference evidence="11 12" key="1">
    <citation type="journal article" date="2012" name="Science">
        <title>Ecological populations of bacteria act as socially cohesive units of antibiotic production and resistance.</title>
        <authorList>
            <person name="Cordero O.X."/>
            <person name="Wildschutte H."/>
            <person name="Kirkup B."/>
            <person name="Proehl S."/>
            <person name="Ngo L."/>
            <person name="Hussain F."/>
            <person name="Le Roux F."/>
            <person name="Mincer T."/>
            <person name="Polz M.F."/>
        </authorList>
    </citation>
    <scope>NUCLEOTIDE SEQUENCE [LARGE SCALE GENOMIC DNA]</scope>
    <source>
        <strain evidence="11 12">FF-454</strain>
    </source>
</reference>
<evidence type="ECO:0000256" key="8">
    <source>
        <dbReference type="SAM" id="Phobius"/>
    </source>
</evidence>
<keyword evidence="11" id="KW-0969">Cilium</keyword>
<dbReference type="Pfam" id="PF01618">
    <property type="entry name" value="MotA_ExbB"/>
    <property type="match status" value="1"/>
</dbReference>
<sequence length="454" mass="49123">MKMKNLLPNLLLALLMSGVSLPVLSDLVDKSQAAHIEGKAHNRERESAFQEQEAALKNQLTALQTQQETLERETETLSDNFTTNEKTLSDLEQTLHLETGSLGEVFGVVRQVGRELQQGRVDSPVSASQSDLAREYNRTLDDIADAKVLPSLSKLNALFVGMSNDLVASGEIAPVQVNVRDVSGAIHEKSVQRLGNIGLVGQDGYLEWDGVRQQANLLPYQPNGGLTNATLRQTKAGEFVTIDPTRGEVLNQLSNMPTLSQRFQQAGVVGKIIAGLLTVGLGIALVRGVVLLRTRLMIRAQIKHPETAGNNPLGRVLKVYYSEPNRSLDSLELRLMETIMDEQQGFEKGLSMLKLLAAIAPMLGLLGTVTGMIETFQVITQFGNSDPTVMAGGISMALVTTVMGLVAAMPLLLAHNMLTTQAEMLRGTLEKIGVSLVAQQSEVSIPTSVVELRA</sequence>